<dbReference type="Proteomes" id="UP000799324">
    <property type="component" value="Unassembled WGS sequence"/>
</dbReference>
<proteinExistence type="predicted"/>
<keyword evidence="3" id="KW-1185">Reference proteome</keyword>
<reference evidence="2" key="1">
    <citation type="journal article" date="2020" name="Stud. Mycol.">
        <title>101 Dothideomycetes genomes: a test case for predicting lifestyles and emergence of pathogens.</title>
        <authorList>
            <person name="Haridas S."/>
            <person name="Albert R."/>
            <person name="Binder M."/>
            <person name="Bloem J."/>
            <person name="Labutti K."/>
            <person name="Salamov A."/>
            <person name="Andreopoulos B."/>
            <person name="Baker S."/>
            <person name="Barry K."/>
            <person name="Bills G."/>
            <person name="Bluhm B."/>
            <person name="Cannon C."/>
            <person name="Castanera R."/>
            <person name="Culley D."/>
            <person name="Daum C."/>
            <person name="Ezra D."/>
            <person name="Gonzalez J."/>
            <person name="Henrissat B."/>
            <person name="Kuo A."/>
            <person name="Liang C."/>
            <person name="Lipzen A."/>
            <person name="Lutzoni F."/>
            <person name="Magnuson J."/>
            <person name="Mondo S."/>
            <person name="Nolan M."/>
            <person name="Ohm R."/>
            <person name="Pangilinan J."/>
            <person name="Park H.-J."/>
            <person name="Ramirez L."/>
            <person name="Alfaro M."/>
            <person name="Sun H."/>
            <person name="Tritt A."/>
            <person name="Yoshinaga Y."/>
            <person name="Zwiers L.-H."/>
            <person name="Turgeon B."/>
            <person name="Goodwin S."/>
            <person name="Spatafora J."/>
            <person name="Crous P."/>
            <person name="Grigoriev I."/>
        </authorList>
    </citation>
    <scope>NUCLEOTIDE SEQUENCE</scope>
    <source>
        <strain evidence="2">CBS 122681</strain>
    </source>
</reference>
<dbReference type="EMBL" id="MU004312">
    <property type="protein sequence ID" value="KAF2658716.1"/>
    <property type="molecule type" value="Genomic_DNA"/>
</dbReference>
<organism evidence="2 3">
    <name type="scientific">Lophiostoma macrostomum CBS 122681</name>
    <dbReference type="NCBI Taxonomy" id="1314788"/>
    <lineage>
        <taxon>Eukaryota</taxon>
        <taxon>Fungi</taxon>
        <taxon>Dikarya</taxon>
        <taxon>Ascomycota</taxon>
        <taxon>Pezizomycotina</taxon>
        <taxon>Dothideomycetes</taxon>
        <taxon>Pleosporomycetidae</taxon>
        <taxon>Pleosporales</taxon>
        <taxon>Lophiostomataceae</taxon>
        <taxon>Lophiostoma</taxon>
    </lineage>
</organism>
<gene>
    <name evidence="2" type="ORF">K491DRAFT_243649</name>
</gene>
<accession>A0A6A6TH01</accession>
<sequence>MAVRGHATALARQALYMLPFGSASGETRQKPLRRATATPMLAAVIHSADASLIGDAEEIPHTFSRRSSLHSQCAGPYQSSPSLHLLPTRRSRARDPPDSAVQTGIHRQAQASASTQCWLRDIGMLVQQAGCCKASRLSPFRAASAPAPARYQHQRLFASSHVSRRVAAQEASDCKPAWSETCLSSLDQQLFL</sequence>
<name>A0A6A6TH01_9PLEO</name>
<protein>
    <submittedName>
        <fullName evidence="2">Uncharacterized protein</fullName>
    </submittedName>
</protein>
<feature type="compositionally biased region" description="Polar residues" evidence="1">
    <location>
        <begin position="70"/>
        <end position="82"/>
    </location>
</feature>
<evidence type="ECO:0000313" key="3">
    <source>
        <dbReference type="Proteomes" id="UP000799324"/>
    </source>
</evidence>
<evidence type="ECO:0000313" key="2">
    <source>
        <dbReference type="EMBL" id="KAF2658716.1"/>
    </source>
</evidence>
<feature type="region of interest" description="Disordered" evidence="1">
    <location>
        <begin position="70"/>
        <end position="106"/>
    </location>
</feature>
<dbReference type="AlphaFoldDB" id="A0A6A6TH01"/>
<evidence type="ECO:0000256" key="1">
    <source>
        <dbReference type="SAM" id="MobiDB-lite"/>
    </source>
</evidence>